<dbReference type="AlphaFoldDB" id="A0A8H5EVC1"/>
<keyword evidence="2" id="KW-1185">Reference proteome</keyword>
<reference evidence="1 2" key="1">
    <citation type="journal article" date="2020" name="ISME J.">
        <title>Uncovering the hidden diversity of litter-decomposition mechanisms in mushroom-forming fungi.</title>
        <authorList>
            <person name="Floudas D."/>
            <person name="Bentzer J."/>
            <person name="Ahren D."/>
            <person name="Johansson T."/>
            <person name="Persson P."/>
            <person name="Tunlid A."/>
        </authorList>
    </citation>
    <scope>NUCLEOTIDE SEQUENCE [LARGE SCALE GENOMIC DNA]</scope>
    <source>
        <strain evidence="1 2">CBS 175.51</strain>
    </source>
</reference>
<dbReference type="Proteomes" id="UP000541558">
    <property type="component" value="Unassembled WGS sequence"/>
</dbReference>
<dbReference type="EMBL" id="JAACJK010000223">
    <property type="protein sequence ID" value="KAF5313676.1"/>
    <property type="molecule type" value="Genomic_DNA"/>
</dbReference>
<evidence type="ECO:0000313" key="1">
    <source>
        <dbReference type="EMBL" id="KAF5313676.1"/>
    </source>
</evidence>
<gene>
    <name evidence="1" type="ORF">D9611_010147</name>
</gene>
<name>A0A8H5EVC1_9AGAR</name>
<proteinExistence type="predicted"/>
<accession>A0A8H5EVC1</accession>
<sequence length="84" mass="8922">MAIVVCNIDLCLEDPARLWCGEATYSSHTPARTVGSPGRGVRAAVDEVVRARADWNGAEIPRDLRASLPPESAISTTYLGSLAP</sequence>
<organism evidence="1 2">
    <name type="scientific">Ephemerocybe angulata</name>
    <dbReference type="NCBI Taxonomy" id="980116"/>
    <lineage>
        <taxon>Eukaryota</taxon>
        <taxon>Fungi</taxon>
        <taxon>Dikarya</taxon>
        <taxon>Basidiomycota</taxon>
        <taxon>Agaricomycotina</taxon>
        <taxon>Agaricomycetes</taxon>
        <taxon>Agaricomycetidae</taxon>
        <taxon>Agaricales</taxon>
        <taxon>Agaricineae</taxon>
        <taxon>Psathyrellaceae</taxon>
        <taxon>Ephemerocybe</taxon>
    </lineage>
</organism>
<comment type="caution">
    <text evidence="1">The sequence shown here is derived from an EMBL/GenBank/DDBJ whole genome shotgun (WGS) entry which is preliminary data.</text>
</comment>
<protein>
    <submittedName>
        <fullName evidence="1">Uncharacterized protein</fullName>
    </submittedName>
</protein>
<evidence type="ECO:0000313" key="2">
    <source>
        <dbReference type="Proteomes" id="UP000541558"/>
    </source>
</evidence>